<comment type="caution">
    <text evidence="1">The sequence shown here is derived from an EMBL/GenBank/DDBJ whole genome shotgun (WGS) entry which is preliminary data.</text>
</comment>
<evidence type="ECO:0000313" key="1">
    <source>
        <dbReference type="EMBL" id="GFO99599.1"/>
    </source>
</evidence>
<dbReference type="AlphaFoldDB" id="A0A8H9F8P3"/>
<protein>
    <submittedName>
        <fullName evidence="1">Uncharacterized protein</fullName>
    </submittedName>
</protein>
<name>A0A8H9F8P3_LACHE</name>
<accession>A0A8H9F8P3</accession>
<dbReference type="RefSeq" id="WP_201725217.1">
    <property type="nucleotide sequence ID" value="NZ_BLYO01000294.1"/>
</dbReference>
<evidence type="ECO:0000313" key="2">
    <source>
        <dbReference type="Proteomes" id="UP000618094"/>
    </source>
</evidence>
<sequence>MSDSIVYDGRTQLLKDAQVLSGDVASFVYASMIEYIKSHNLKDKTMLLLNTEEGFR</sequence>
<proteinExistence type="predicted"/>
<dbReference type="EMBL" id="BLYO01000294">
    <property type="protein sequence ID" value="GFO99599.1"/>
    <property type="molecule type" value="Genomic_DNA"/>
</dbReference>
<dbReference type="Proteomes" id="UP000618094">
    <property type="component" value="Unassembled WGS sequence"/>
</dbReference>
<organism evidence="1 2">
    <name type="scientific">Lactobacillus helveticus</name>
    <name type="common">Lactobacillus suntoryeus</name>
    <dbReference type="NCBI Taxonomy" id="1587"/>
    <lineage>
        <taxon>Bacteria</taxon>
        <taxon>Bacillati</taxon>
        <taxon>Bacillota</taxon>
        <taxon>Bacilli</taxon>
        <taxon>Lactobacillales</taxon>
        <taxon>Lactobacillaceae</taxon>
        <taxon>Lactobacillus</taxon>
    </lineage>
</organism>
<reference evidence="1" key="1">
    <citation type="submission" date="2020-07" db="EMBL/GenBank/DDBJ databases">
        <title>Draft genome sequence of Lactobacillus helveticus strain H-8.</title>
        <authorList>
            <person name="Endo A."/>
            <person name="Maeno S."/>
            <person name="Kido Y."/>
        </authorList>
    </citation>
    <scope>NUCLEOTIDE SEQUENCE</scope>
    <source>
        <strain evidence="1">H-8</strain>
    </source>
</reference>
<gene>
    <name evidence="1" type="ORF">LHEH8_13550</name>
</gene>